<keyword evidence="1 2" id="KW-0238">DNA-binding</keyword>
<dbReference type="PROSITE" id="PS50977">
    <property type="entry name" value="HTH_TETR_2"/>
    <property type="match status" value="1"/>
</dbReference>
<dbReference type="InterPro" id="IPR009057">
    <property type="entry name" value="Homeodomain-like_sf"/>
</dbReference>
<dbReference type="Pfam" id="PF17929">
    <property type="entry name" value="TetR_C_34"/>
    <property type="match status" value="1"/>
</dbReference>
<dbReference type="InterPro" id="IPR001647">
    <property type="entry name" value="HTH_TetR"/>
</dbReference>
<reference evidence="5" key="1">
    <citation type="journal article" date="2019" name="Int. J. Syst. Evol. Microbiol.">
        <title>The Global Catalogue of Microorganisms (GCM) 10K type strain sequencing project: providing services to taxonomists for standard genome sequencing and annotation.</title>
        <authorList>
            <consortium name="The Broad Institute Genomics Platform"/>
            <consortium name="The Broad Institute Genome Sequencing Center for Infectious Disease"/>
            <person name="Wu L."/>
            <person name="Ma J."/>
        </authorList>
    </citation>
    <scope>NUCLEOTIDE SEQUENCE [LARGE SCALE GENOMIC DNA]</scope>
    <source>
        <strain evidence="5">JCM 17591</strain>
    </source>
</reference>
<evidence type="ECO:0000259" key="3">
    <source>
        <dbReference type="PROSITE" id="PS50977"/>
    </source>
</evidence>
<sequence length="228" mass="24554">MTTDFARARSDEQRAVRRTAIVRTAAQLLGDGTRVAELSLNELARRVGLAKSNVLRYFETREAVLLALLDDVYGEWLDALQTELEKTDAGAGVSPVELVAEAISRTVAERPVLSELVANTSMVLEHNVSAEIAADYKLRAYAQAMRLVDLVEIQVGALPEASRIALAAAVNLAIGGAWGMCRPSPGMAAAYRSHPELAAMQLDYRVAVRELVATVVTGLLARPASEQL</sequence>
<dbReference type="Proteomes" id="UP001501079">
    <property type="component" value="Unassembled WGS sequence"/>
</dbReference>
<dbReference type="SUPFAM" id="SSF46689">
    <property type="entry name" value="Homeodomain-like"/>
    <property type="match status" value="1"/>
</dbReference>
<feature type="domain" description="HTH tetR-type" evidence="3">
    <location>
        <begin position="15"/>
        <end position="76"/>
    </location>
</feature>
<evidence type="ECO:0000256" key="1">
    <source>
        <dbReference type="ARBA" id="ARBA00023125"/>
    </source>
</evidence>
<dbReference type="EMBL" id="BAABBW010000005">
    <property type="protein sequence ID" value="GAA4179656.1"/>
    <property type="molecule type" value="Genomic_DNA"/>
</dbReference>
<organism evidence="4 5">
    <name type="scientific">Gryllotalpicola koreensis</name>
    <dbReference type="NCBI Taxonomy" id="993086"/>
    <lineage>
        <taxon>Bacteria</taxon>
        <taxon>Bacillati</taxon>
        <taxon>Actinomycetota</taxon>
        <taxon>Actinomycetes</taxon>
        <taxon>Micrococcales</taxon>
        <taxon>Microbacteriaceae</taxon>
        <taxon>Gryllotalpicola</taxon>
    </lineage>
</organism>
<name>A0ABP8A847_9MICO</name>
<evidence type="ECO:0000313" key="4">
    <source>
        <dbReference type="EMBL" id="GAA4179656.1"/>
    </source>
</evidence>
<dbReference type="InterPro" id="IPR041483">
    <property type="entry name" value="TetR_C_34"/>
</dbReference>
<evidence type="ECO:0000313" key="5">
    <source>
        <dbReference type="Proteomes" id="UP001501079"/>
    </source>
</evidence>
<gene>
    <name evidence="4" type="ORF">GCM10022287_32320</name>
</gene>
<dbReference type="RefSeq" id="WP_344756320.1">
    <property type="nucleotide sequence ID" value="NZ_BAABBW010000005.1"/>
</dbReference>
<feature type="DNA-binding region" description="H-T-H motif" evidence="2">
    <location>
        <begin position="39"/>
        <end position="58"/>
    </location>
</feature>
<dbReference type="Gene3D" id="1.10.357.10">
    <property type="entry name" value="Tetracycline Repressor, domain 2"/>
    <property type="match status" value="1"/>
</dbReference>
<keyword evidence="5" id="KW-1185">Reference proteome</keyword>
<accession>A0ABP8A847</accession>
<evidence type="ECO:0000256" key="2">
    <source>
        <dbReference type="PROSITE-ProRule" id="PRU00335"/>
    </source>
</evidence>
<proteinExistence type="predicted"/>
<protein>
    <submittedName>
        <fullName evidence="4">TetR/AcrR family transcriptional regulator</fullName>
    </submittedName>
</protein>
<comment type="caution">
    <text evidence="4">The sequence shown here is derived from an EMBL/GenBank/DDBJ whole genome shotgun (WGS) entry which is preliminary data.</text>
</comment>